<keyword evidence="2" id="KW-1185">Reference proteome</keyword>
<dbReference type="EMBL" id="FNKJ01000003">
    <property type="protein sequence ID" value="SDQ88448.1"/>
    <property type="molecule type" value="Genomic_DNA"/>
</dbReference>
<evidence type="ECO:0000313" key="2">
    <source>
        <dbReference type="Proteomes" id="UP000199570"/>
    </source>
</evidence>
<reference evidence="2" key="1">
    <citation type="submission" date="2016-10" db="EMBL/GenBank/DDBJ databases">
        <authorList>
            <person name="Varghese N."/>
            <person name="Submissions S."/>
        </authorList>
    </citation>
    <scope>NUCLEOTIDE SEQUENCE [LARGE SCALE GENOMIC DNA]</scope>
    <source>
        <strain evidence="2">BS3775</strain>
    </source>
</reference>
<proteinExistence type="predicted"/>
<sequence>MLPMRRVSAISLWLFTLLPLASNAGQVASEENYGSFGAQVSDGSELKHYNALFDQLGHLVNFQKLGSVQPGSPVDNYAALSKLSDIYVQIVKENGNPYIPDYKSNTLALKNIQNFRTYANESMLESAFKPNNETCGAAIVFLYPTLVASTLQDIKPEYIEPQSTPTRITALRQAAQQDLRNDRNVLEGMCNTNQLQPALEGIDNFLSMLRSDSSSFLMTIAADKTSSKRQPTSIPIPKEPYPEHMPVAPHRPYVADKAEKYANCSALISAFQQFLKDNGLPSNEEQNHDMMRDYALASIVYSDADKYYQRYQPMLNNLNTQMRSHPDQVKYWANSTNNTCVVAYNSDLSAMQPYMQDARNEYADLMKALLQSMLNNPR</sequence>
<protein>
    <submittedName>
        <fullName evidence="1">Uncharacterized protein</fullName>
    </submittedName>
</protein>
<name>A0A1H1EIU7_9PSED</name>
<dbReference type="OrthoDB" id="7032470at2"/>
<dbReference type="Proteomes" id="UP000199570">
    <property type="component" value="Unassembled WGS sequence"/>
</dbReference>
<gene>
    <name evidence="1" type="ORF">SAMN04490195_2213</name>
</gene>
<dbReference type="RefSeq" id="WP_090321355.1">
    <property type="nucleotide sequence ID" value="NZ_FNKJ01000003.1"/>
</dbReference>
<dbReference type="AlphaFoldDB" id="A0A1H1EIU7"/>
<accession>A0A1H1EIU7</accession>
<organism evidence="1 2">
    <name type="scientific">Pseudomonas moorei</name>
    <dbReference type="NCBI Taxonomy" id="395599"/>
    <lineage>
        <taxon>Bacteria</taxon>
        <taxon>Pseudomonadati</taxon>
        <taxon>Pseudomonadota</taxon>
        <taxon>Gammaproteobacteria</taxon>
        <taxon>Pseudomonadales</taxon>
        <taxon>Pseudomonadaceae</taxon>
        <taxon>Pseudomonas</taxon>
    </lineage>
</organism>
<evidence type="ECO:0000313" key="1">
    <source>
        <dbReference type="EMBL" id="SDQ88448.1"/>
    </source>
</evidence>